<evidence type="ECO:0000313" key="1">
    <source>
        <dbReference type="EMBL" id="TGZ75450.1"/>
    </source>
</evidence>
<dbReference type="Proteomes" id="UP000308267">
    <property type="component" value="Unassembled WGS sequence"/>
</dbReference>
<organism evidence="1 2">
    <name type="scientific">Opisthorchis felineus</name>
    <dbReference type="NCBI Taxonomy" id="147828"/>
    <lineage>
        <taxon>Eukaryota</taxon>
        <taxon>Metazoa</taxon>
        <taxon>Spiralia</taxon>
        <taxon>Lophotrochozoa</taxon>
        <taxon>Platyhelminthes</taxon>
        <taxon>Trematoda</taxon>
        <taxon>Digenea</taxon>
        <taxon>Opisthorchiida</taxon>
        <taxon>Opisthorchiata</taxon>
        <taxon>Opisthorchiidae</taxon>
        <taxon>Opisthorchis</taxon>
    </lineage>
</organism>
<evidence type="ECO:0000313" key="2">
    <source>
        <dbReference type="Proteomes" id="UP000308267"/>
    </source>
</evidence>
<dbReference type="OrthoDB" id="71302at2759"/>
<dbReference type="EMBL" id="SJOL01000719">
    <property type="protein sequence ID" value="TGZ75450.1"/>
    <property type="molecule type" value="Genomic_DNA"/>
</dbReference>
<protein>
    <submittedName>
        <fullName evidence="1">Uncharacterized protein</fullName>
    </submittedName>
</protein>
<gene>
    <name evidence="1" type="ORF">CRM22_000394</name>
</gene>
<name>A0A4S2MFA5_OPIFE</name>
<dbReference type="AlphaFoldDB" id="A0A4S2MFA5"/>
<sequence>MDDHEVDRCFNKAFLCYESILKQGFDEIPSAQTLVNLEGLHADALNDALEELERLHPNCDQTLGTVKLHRTELISQAQRAFETRRRKVAKEQHKGISEQSKLAVVHAQPLRQTGNSPNRRLEILEEARKISSKLFAMAKLELNNISTDMDPEFERLETLLDNLEELDDRNRGISHLTK</sequence>
<keyword evidence="2" id="KW-1185">Reference proteome</keyword>
<comment type="caution">
    <text evidence="1">The sequence shown here is derived from an EMBL/GenBank/DDBJ whole genome shotgun (WGS) entry which is preliminary data.</text>
</comment>
<reference evidence="1 2" key="1">
    <citation type="journal article" date="2019" name="BMC Genomics">
        <title>New insights from Opisthorchis felineus genome: update on genomics of the epidemiologically important liver flukes.</title>
        <authorList>
            <person name="Ershov N.I."/>
            <person name="Mordvinov V.A."/>
            <person name="Prokhortchouk E.B."/>
            <person name="Pakharukova M.Y."/>
            <person name="Gunbin K.V."/>
            <person name="Ustyantsev K."/>
            <person name="Genaev M.A."/>
            <person name="Blinov A.G."/>
            <person name="Mazur A."/>
            <person name="Boulygina E."/>
            <person name="Tsygankova S."/>
            <person name="Khrameeva E."/>
            <person name="Chekanov N."/>
            <person name="Fan G."/>
            <person name="Xiao A."/>
            <person name="Zhang H."/>
            <person name="Xu X."/>
            <person name="Yang H."/>
            <person name="Solovyev V."/>
            <person name="Lee S.M."/>
            <person name="Liu X."/>
            <person name="Afonnikov D.A."/>
            <person name="Skryabin K.G."/>
        </authorList>
    </citation>
    <scope>NUCLEOTIDE SEQUENCE [LARGE SCALE GENOMIC DNA]</scope>
    <source>
        <strain evidence="1">AK-0245</strain>
        <tissue evidence="1">Whole organism</tissue>
    </source>
</reference>
<proteinExistence type="predicted"/>
<accession>A0A4S2MFA5</accession>